<dbReference type="GO" id="GO:0004016">
    <property type="term" value="F:adenylate cyclase activity"/>
    <property type="evidence" value="ECO:0007669"/>
    <property type="project" value="TreeGrafter"/>
</dbReference>
<dbReference type="InterPro" id="IPR018297">
    <property type="entry name" value="A/G_cyclase_CS"/>
</dbReference>
<keyword evidence="3 15" id="KW-0812">Transmembrane</keyword>
<dbReference type="AlphaFoldDB" id="A0AA85J547"/>
<keyword evidence="19" id="KW-1185">Reference proteome</keyword>
<evidence type="ECO:0000256" key="6">
    <source>
        <dbReference type="ARBA" id="ARBA00022989"/>
    </source>
</evidence>
<evidence type="ECO:0000256" key="4">
    <source>
        <dbReference type="ARBA" id="ARBA00022729"/>
    </source>
</evidence>
<dbReference type="Gene3D" id="1.10.510.10">
    <property type="entry name" value="Transferase(Phosphotransferase) domain 1"/>
    <property type="match status" value="1"/>
</dbReference>
<accession>A0AA85J547</accession>
<keyword evidence="4 16" id="KW-0732">Signal</keyword>
<feature type="signal peptide" evidence="16">
    <location>
        <begin position="1"/>
        <end position="27"/>
    </location>
</feature>
<evidence type="ECO:0000256" key="10">
    <source>
        <dbReference type="ARBA" id="ARBA00023239"/>
    </source>
</evidence>
<evidence type="ECO:0000256" key="12">
    <source>
        <dbReference type="RuleBase" id="RU000405"/>
    </source>
</evidence>
<dbReference type="GO" id="GO:0035556">
    <property type="term" value="P:intracellular signal transduction"/>
    <property type="evidence" value="ECO:0007669"/>
    <property type="project" value="InterPro"/>
</dbReference>
<evidence type="ECO:0000256" key="16">
    <source>
        <dbReference type="SAM" id="SignalP"/>
    </source>
</evidence>
<feature type="compositionally biased region" description="Polar residues" evidence="14">
    <location>
        <begin position="842"/>
        <end position="854"/>
    </location>
</feature>
<dbReference type="Pfam" id="PF07714">
    <property type="entry name" value="PK_Tyr_Ser-Thr"/>
    <property type="match status" value="1"/>
</dbReference>
<keyword evidence="6 15" id="KW-1133">Transmembrane helix</keyword>
<keyword evidence="11 13" id="KW-0141">cGMP biosynthesis</keyword>
<dbReference type="PROSITE" id="PS50011">
    <property type="entry name" value="PROTEIN_KINASE_DOM"/>
    <property type="match status" value="1"/>
</dbReference>
<comment type="similarity">
    <text evidence="12">Belongs to the adenylyl cyclase class-4/guanylyl cyclase family.</text>
</comment>
<keyword evidence="8" id="KW-0675">Receptor</keyword>
<feature type="chain" id="PRO_5041732884" description="Guanylate cyclase" evidence="16">
    <location>
        <begin position="28"/>
        <end position="854"/>
    </location>
</feature>
<evidence type="ECO:0000256" key="2">
    <source>
        <dbReference type="ARBA" id="ARBA00012202"/>
    </source>
</evidence>
<evidence type="ECO:0000256" key="3">
    <source>
        <dbReference type="ARBA" id="ARBA00022692"/>
    </source>
</evidence>
<dbReference type="CDD" id="cd07302">
    <property type="entry name" value="CHD"/>
    <property type="match status" value="1"/>
</dbReference>
<dbReference type="Pfam" id="PF00211">
    <property type="entry name" value="Guanylate_cyc"/>
    <property type="match status" value="1"/>
</dbReference>
<dbReference type="SUPFAM" id="SSF55073">
    <property type="entry name" value="Nucleotide cyclase"/>
    <property type="match status" value="1"/>
</dbReference>
<dbReference type="GO" id="GO:0001653">
    <property type="term" value="F:peptide receptor activity"/>
    <property type="evidence" value="ECO:0007669"/>
    <property type="project" value="TreeGrafter"/>
</dbReference>
<feature type="transmembrane region" description="Helical" evidence="15">
    <location>
        <begin position="248"/>
        <end position="269"/>
    </location>
</feature>
<dbReference type="PANTHER" id="PTHR11920">
    <property type="entry name" value="GUANYLYL CYCLASE"/>
    <property type="match status" value="1"/>
</dbReference>
<reference evidence="20" key="2">
    <citation type="submission" date="2023-11" db="UniProtKB">
        <authorList>
            <consortium name="WormBaseParasite"/>
        </authorList>
    </citation>
    <scope>IDENTIFICATION</scope>
</reference>
<dbReference type="GO" id="GO:0005524">
    <property type="term" value="F:ATP binding"/>
    <property type="evidence" value="ECO:0007669"/>
    <property type="project" value="InterPro"/>
</dbReference>
<dbReference type="Gene3D" id="6.10.250.780">
    <property type="match status" value="1"/>
</dbReference>
<evidence type="ECO:0000256" key="13">
    <source>
        <dbReference type="RuleBase" id="RU003431"/>
    </source>
</evidence>
<evidence type="ECO:0000313" key="19">
    <source>
        <dbReference type="Proteomes" id="UP000050795"/>
    </source>
</evidence>
<keyword evidence="5" id="KW-0547">Nucleotide-binding</keyword>
<dbReference type="GO" id="GO:0004383">
    <property type="term" value="F:guanylate cyclase activity"/>
    <property type="evidence" value="ECO:0007669"/>
    <property type="project" value="UniProtKB-EC"/>
</dbReference>
<protein>
    <recommendedName>
        <fullName evidence="2 13">Guanylate cyclase</fullName>
        <ecNumber evidence="2 13">4.6.1.2</ecNumber>
    </recommendedName>
</protein>
<keyword evidence="7 15" id="KW-0472">Membrane</keyword>
<evidence type="ECO:0000256" key="15">
    <source>
        <dbReference type="SAM" id="Phobius"/>
    </source>
</evidence>
<feature type="region of interest" description="Disordered" evidence="14">
    <location>
        <begin position="835"/>
        <end position="854"/>
    </location>
</feature>
<dbReference type="GO" id="GO:0004672">
    <property type="term" value="F:protein kinase activity"/>
    <property type="evidence" value="ECO:0007669"/>
    <property type="project" value="InterPro"/>
</dbReference>
<name>A0AA85J547_TRIRE</name>
<dbReference type="Proteomes" id="UP000050795">
    <property type="component" value="Unassembled WGS sequence"/>
</dbReference>
<evidence type="ECO:0000313" key="20">
    <source>
        <dbReference type="WBParaSite" id="TREG1_124670.2"/>
    </source>
</evidence>
<comment type="subcellular location">
    <subcellularLocation>
        <location evidence="1">Membrane</location>
        <topology evidence="1">Single-pass type I membrane protein</topology>
    </subcellularLocation>
</comment>
<feature type="domain" description="Guanylate cyclase" evidence="18">
    <location>
        <begin position="632"/>
        <end position="762"/>
    </location>
</feature>
<dbReference type="InterPro" id="IPR001054">
    <property type="entry name" value="A/G_cyclase"/>
</dbReference>
<dbReference type="GO" id="GO:0005886">
    <property type="term" value="C:plasma membrane"/>
    <property type="evidence" value="ECO:0007669"/>
    <property type="project" value="TreeGrafter"/>
</dbReference>
<evidence type="ECO:0000256" key="11">
    <source>
        <dbReference type="ARBA" id="ARBA00023293"/>
    </source>
</evidence>
<dbReference type="InterPro" id="IPR011009">
    <property type="entry name" value="Kinase-like_dom_sf"/>
</dbReference>
<dbReference type="PANTHER" id="PTHR11920:SF507">
    <property type="entry name" value="GUANYLATE CYCLASE"/>
    <property type="match status" value="1"/>
</dbReference>
<dbReference type="FunFam" id="3.30.70.1230:FF:000019">
    <property type="entry name" value="Guanylate cyclase"/>
    <property type="match status" value="1"/>
</dbReference>
<evidence type="ECO:0000256" key="14">
    <source>
        <dbReference type="SAM" id="MobiDB-lite"/>
    </source>
</evidence>
<keyword evidence="10 12" id="KW-0456">Lyase</keyword>
<dbReference type="InterPro" id="IPR000719">
    <property type="entry name" value="Prot_kinase_dom"/>
</dbReference>
<evidence type="ECO:0000256" key="7">
    <source>
        <dbReference type="ARBA" id="ARBA00023136"/>
    </source>
</evidence>
<reference evidence="19" key="1">
    <citation type="submission" date="2022-06" db="EMBL/GenBank/DDBJ databases">
        <authorList>
            <person name="Berger JAMES D."/>
            <person name="Berger JAMES D."/>
        </authorList>
    </citation>
    <scope>NUCLEOTIDE SEQUENCE [LARGE SCALE GENOMIC DNA]</scope>
</reference>
<feature type="domain" description="Protein kinase" evidence="17">
    <location>
        <begin position="288"/>
        <end position="559"/>
    </location>
</feature>
<dbReference type="WBParaSite" id="TREG1_124670.2">
    <property type="protein sequence ID" value="TREG1_124670.2"/>
    <property type="gene ID" value="TREG1_124670"/>
</dbReference>
<evidence type="ECO:0000256" key="5">
    <source>
        <dbReference type="ARBA" id="ARBA00022741"/>
    </source>
</evidence>
<evidence type="ECO:0000259" key="18">
    <source>
        <dbReference type="PROSITE" id="PS50125"/>
    </source>
</evidence>
<dbReference type="GO" id="GO:0007168">
    <property type="term" value="P:receptor guanylyl cyclase signaling pathway"/>
    <property type="evidence" value="ECO:0007669"/>
    <property type="project" value="TreeGrafter"/>
</dbReference>
<dbReference type="SMART" id="SM00044">
    <property type="entry name" value="CYCc"/>
    <property type="match status" value="1"/>
</dbReference>
<evidence type="ECO:0000256" key="9">
    <source>
        <dbReference type="ARBA" id="ARBA00023180"/>
    </source>
</evidence>
<dbReference type="SUPFAM" id="SSF56112">
    <property type="entry name" value="Protein kinase-like (PK-like)"/>
    <property type="match status" value="1"/>
</dbReference>
<keyword evidence="9" id="KW-0325">Glycoprotein</keyword>
<dbReference type="InterPro" id="IPR001245">
    <property type="entry name" value="Ser-Thr/Tyr_kinase_cat_dom"/>
</dbReference>
<dbReference type="InterPro" id="IPR050401">
    <property type="entry name" value="Cyclic_nucleotide_synthase"/>
</dbReference>
<proteinExistence type="inferred from homology"/>
<comment type="catalytic activity">
    <reaction evidence="13">
        <text>GTP = 3',5'-cyclic GMP + diphosphate</text>
        <dbReference type="Rhea" id="RHEA:13665"/>
        <dbReference type="ChEBI" id="CHEBI:33019"/>
        <dbReference type="ChEBI" id="CHEBI:37565"/>
        <dbReference type="ChEBI" id="CHEBI:57746"/>
        <dbReference type="EC" id="4.6.1.2"/>
    </reaction>
</comment>
<dbReference type="Gene3D" id="3.30.70.1230">
    <property type="entry name" value="Nucleotide cyclase"/>
    <property type="match status" value="1"/>
</dbReference>
<dbReference type="EC" id="4.6.1.2" evidence="2 13"/>
<evidence type="ECO:0000256" key="8">
    <source>
        <dbReference type="ARBA" id="ARBA00023170"/>
    </source>
</evidence>
<sequence length="854" mass="97018">MLVLLLLSTSHWNKLCLLLFLLIRISSNIQEHMTQFIPSTNCNQKIYQTISDTNEQVSALCWLADANFTSLQLLDSCLGLNLGWTVQPPSQWNTFETITIKFRINTGSSFYGYATQLNVFSRIPLISTSIDASSYCSAELCKIFNVENTCCVWHISLFMESVPSPNGAAFTSKVCDFNNFNNATIPVYSGSSLNSEWNVLVPSVTLPGIYLLFIRILIGRFQGTFIKKVTISTSESHKLTNTLQIAEIVLIVLASILILTMLSGFLYYLKTKKRKEKTDEETWVIQPDTISEIDPEDKWFKLFLSRSTNCSLVMIGNTPVAMKKVDVKYTSLTKEMEKQLWQVKKMKHENLVKLIGITLIPPVLSLYTEFCDRGSLCYVLRRDSIPLNWSLRVGFLTDLANGLAFLHNYPLVHGRLCSTNCVISEKWTCKITDYGLDSLFWPNDDEKYRTFLEKPENLAYIAPEYREYQKCELVTAVDIYSFGTIMWEAATRKDPTEDDEFLAEPMLNHPEFPTKRCFETDLKYEATSGPPMEGYNKMMEACWSDISLRPNLNSIIEWLNEINPRKIIADASTVLNKEYSRCLESIIEDRTQALRSEQKMADTLLNSMLPKQVVEMLRHGENVPPEAFEQCTIYFSDIVGFTTISSSSTPFEVVEFLNKLYTQFDDIIDRYDVYKVETIGDAYMVASGVPRRNGERHAIAIADMSLDLVSVSHSFVIPHKPNEPLKIRVGLHSGPVCAGVVGLKMPRYCLFGDTVNTASRMESTGEAYKIHCSETTHAILERLGGFTFEKRGTITVKGKGDMQTWWITGRTRADLAKDCCPLPLNWKKRLKKVESTNKEESQPSTVTLITTKQL</sequence>
<dbReference type="InterPro" id="IPR029787">
    <property type="entry name" value="Nucleotide_cyclase"/>
</dbReference>
<evidence type="ECO:0000256" key="1">
    <source>
        <dbReference type="ARBA" id="ARBA00004479"/>
    </source>
</evidence>
<dbReference type="PROSITE" id="PS00452">
    <property type="entry name" value="GUANYLATE_CYCLASE_1"/>
    <property type="match status" value="1"/>
</dbReference>
<organism evidence="19 20">
    <name type="scientific">Trichobilharzia regenti</name>
    <name type="common">Nasal bird schistosome</name>
    <dbReference type="NCBI Taxonomy" id="157069"/>
    <lineage>
        <taxon>Eukaryota</taxon>
        <taxon>Metazoa</taxon>
        <taxon>Spiralia</taxon>
        <taxon>Lophotrochozoa</taxon>
        <taxon>Platyhelminthes</taxon>
        <taxon>Trematoda</taxon>
        <taxon>Digenea</taxon>
        <taxon>Strigeidida</taxon>
        <taxon>Schistosomatoidea</taxon>
        <taxon>Schistosomatidae</taxon>
        <taxon>Trichobilharzia</taxon>
    </lineage>
</organism>
<dbReference type="PROSITE" id="PS50125">
    <property type="entry name" value="GUANYLATE_CYCLASE_2"/>
    <property type="match status" value="1"/>
</dbReference>
<evidence type="ECO:0000259" key="17">
    <source>
        <dbReference type="PROSITE" id="PS50011"/>
    </source>
</evidence>